<feature type="region of interest" description="Disordered" evidence="1">
    <location>
        <begin position="29"/>
        <end position="81"/>
    </location>
</feature>
<reference evidence="2 3" key="1">
    <citation type="journal article" date="2011" name="Proc. Natl. Acad. Sci. U.S.A.">
        <title>Evolutionary erosion of yeast sex chromosomes by mating-type switching accidents.</title>
        <authorList>
            <person name="Gordon J.L."/>
            <person name="Armisen D."/>
            <person name="Proux-Wera E."/>
            <person name="Oheigeartaigh S.S."/>
            <person name="Byrne K.P."/>
            <person name="Wolfe K.H."/>
        </authorList>
    </citation>
    <scope>NUCLEOTIDE SEQUENCE [LARGE SCALE GENOMIC DNA]</scope>
    <source>
        <strain evidence="3">ATCC 22294 / BCRC 22015 / CBS 2517 / CECT 1963 / NBRC 1671 / NRRL Y-8276</strain>
    </source>
</reference>
<dbReference type="RefSeq" id="XP_003959156.1">
    <property type="nucleotide sequence ID" value="XM_003959107.1"/>
</dbReference>
<protein>
    <submittedName>
        <fullName evidence="2">Uncharacterized protein</fullName>
    </submittedName>
</protein>
<feature type="compositionally biased region" description="Polar residues" evidence="1">
    <location>
        <begin position="32"/>
        <end position="45"/>
    </location>
</feature>
<gene>
    <name evidence="2" type="primary">KAFR0I02420</name>
    <name evidence="2" type="ORF">KAFR_0I02420</name>
</gene>
<evidence type="ECO:0000313" key="2">
    <source>
        <dbReference type="EMBL" id="CCF60021.1"/>
    </source>
</evidence>
<keyword evidence="3" id="KW-1185">Reference proteome</keyword>
<sequence>MASQIDHSKIFLRGRVSRQATEELGLGLYSDHSMNGSTPERSNVAKTARHRNSASQVRFSLPDPKYIESSTNSDSLYSPSTSPLKIVFPKDPEDYEALNDSNILNEEEIRSQGHFMNLTTKTMIDVPEDIWKFHQNHRAPRNGHRKSKSTDCSNAQGGNHVKPLIYSDPVISGHKRSKSLQSIISDTINLYKSETLSASTNDSTSIRRQVTPLDIPSSERLKPRKDDLYLTPESPLNRYNIPIPLEIKLPPFLSPQNNNKKRRSLVYDGAGYSFCEDKSEESALTLSEEEYSNSIVSSVDLSIPSATYDISFDMKDSNAKVTDELLGIDEHANVDLKLQNRNLRKPKILEKQGLPNTTYERSNDLQYSVNVPGTPKGGDNAPSDNSKPKITARTLGIKGSSNARDSLKILSTPSKQIIIPDLERNPLSSQKSTFSNGTLSFFEKLQSFENNDQLPENDEVEWSETGKLNCDFKFPSLTPSEDYHQHHTEEHQNLQFFNASAKNISRVGTQFEEDEKFSKDFKSNLRLMRNPASPSRTFINTHRRSRSIRSVDLQYVDLQSTSPTSTKYVGHQSERSMKTSTNIGPQVPARSSLRPVSPSSNIYEPDNTSEQSDEDSITSSYSDHENTESSAKILFERPAAKNLPKEARPLSSFQSFSSPISDYNLELEYTTYEDTHPVLPTRQLSNVGSKQSASTINNSEFSHLSYKTDLTLPSSPLLTRSVILEKHKRNSMALREEDAGEKIANRNVPLKKILDYETVQERIGGKLVDVIVLDDIEEGKNTQKSKVPNRKRYTEVLEMCEKTAQDARCAIYDLVKNETCNETVTGKRSAQLFEKQAQQERYLRNLNRSIKIRSRSKSNFN</sequence>
<accession>H2B071</accession>
<feature type="compositionally biased region" description="Basic residues" evidence="1">
    <location>
        <begin position="137"/>
        <end position="147"/>
    </location>
</feature>
<dbReference type="KEGG" id="kaf:KAFR_0I02420"/>
<dbReference type="AlphaFoldDB" id="H2B071"/>
<name>H2B071_KAZAF</name>
<evidence type="ECO:0000313" key="3">
    <source>
        <dbReference type="Proteomes" id="UP000005220"/>
    </source>
</evidence>
<organism evidence="2 3">
    <name type="scientific">Kazachstania africana (strain ATCC 22294 / BCRC 22015 / CBS 2517 / CECT 1963 / NBRC 1671 / NRRL Y-8276)</name>
    <name type="common">Yeast</name>
    <name type="synonym">Kluyveromyces africanus</name>
    <dbReference type="NCBI Taxonomy" id="1071382"/>
    <lineage>
        <taxon>Eukaryota</taxon>
        <taxon>Fungi</taxon>
        <taxon>Dikarya</taxon>
        <taxon>Ascomycota</taxon>
        <taxon>Saccharomycotina</taxon>
        <taxon>Saccharomycetes</taxon>
        <taxon>Saccharomycetales</taxon>
        <taxon>Saccharomycetaceae</taxon>
        <taxon>Kazachstania</taxon>
    </lineage>
</organism>
<dbReference type="eggNOG" id="ENOG502RI27">
    <property type="taxonomic scope" value="Eukaryota"/>
</dbReference>
<dbReference type="GeneID" id="13883657"/>
<evidence type="ECO:0000256" key="1">
    <source>
        <dbReference type="SAM" id="MobiDB-lite"/>
    </source>
</evidence>
<feature type="region of interest" description="Disordered" evidence="1">
    <location>
        <begin position="563"/>
        <end position="629"/>
    </location>
</feature>
<dbReference type="InParanoid" id="H2B071"/>
<dbReference type="EMBL" id="HE650829">
    <property type="protein sequence ID" value="CCF60021.1"/>
    <property type="molecule type" value="Genomic_DNA"/>
</dbReference>
<feature type="compositionally biased region" description="Polar residues" evidence="1">
    <location>
        <begin position="68"/>
        <end position="81"/>
    </location>
</feature>
<dbReference type="FunCoup" id="H2B071">
    <property type="interactions" value="128"/>
</dbReference>
<dbReference type="OrthoDB" id="4069593at2759"/>
<feature type="compositionally biased region" description="Polar residues" evidence="1">
    <location>
        <begin position="597"/>
        <end position="610"/>
    </location>
</feature>
<feature type="region of interest" description="Disordered" evidence="1">
    <location>
        <begin position="370"/>
        <end position="389"/>
    </location>
</feature>
<dbReference type="Proteomes" id="UP000005220">
    <property type="component" value="Chromosome 9"/>
</dbReference>
<feature type="region of interest" description="Disordered" evidence="1">
    <location>
        <begin position="137"/>
        <end position="159"/>
    </location>
</feature>
<dbReference type="HOGENOM" id="CLU_007020_0_0_1"/>
<dbReference type="GO" id="GO:0032465">
    <property type="term" value="P:regulation of cytokinesis"/>
    <property type="evidence" value="ECO:0007669"/>
    <property type="project" value="EnsemblFungi"/>
</dbReference>
<proteinExistence type="predicted"/>